<dbReference type="Pfam" id="PF14248">
    <property type="entry name" value="DUF4345"/>
    <property type="match status" value="1"/>
</dbReference>
<keyword evidence="3" id="KW-1185">Reference proteome</keyword>
<name>A0A8H9KWM6_9SPHI</name>
<feature type="transmembrane region" description="Helical" evidence="1">
    <location>
        <begin position="33"/>
        <end position="51"/>
    </location>
</feature>
<reference evidence="2" key="1">
    <citation type="journal article" date="2014" name="Int. J. Syst. Evol. Microbiol.">
        <title>Complete genome sequence of Corynebacterium casei LMG S-19264T (=DSM 44701T), isolated from a smear-ripened cheese.</title>
        <authorList>
            <consortium name="US DOE Joint Genome Institute (JGI-PGF)"/>
            <person name="Walter F."/>
            <person name="Albersmeier A."/>
            <person name="Kalinowski J."/>
            <person name="Ruckert C."/>
        </authorList>
    </citation>
    <scope>NUCLEOTIDE SEQUENCE</scope>
    <source>
        <strain evidence="2">CGMCC 1.15966</strain>
    </source>
</reference>
<reference evidence="2" key="2">
    <citation type="submission" date="2020-09" db="EMBL/GenBank/DDBJ databases">
        <authorList>
            <person name="Sun Q."/>
            <person name="Zhou Y."/>
        </authorList>
    </citation>
    <scope>NUCLEOTIDE SEQUENCE</scope>
    <source>
        <strain evidence="2">CGMCC 1.15966</strain>
    </source>
</reference>
<dbReference type="InterPro" id="IPR025597">
    <property type="entry name" value="DUF4345"/>
</dbReference>
<comment type="caution">
    <text evidence="2">The sequence shown here is derived from an EMBL/GenBank/DDBJ whole genome shotgun (WGS) entry which is preliminary data.</text>
</comment>
<dbReference type="AlphaFoldDB" id="A0A8H9KWM6"/>
<evidence type="ECO:0000313" key="3">
    <source>
        <dbReference type="Proteomes" id="UP000614460"/>
    </source>
</evidence>
<protein>
    <recommendedName>
        <fullName evidence="4">DUF4345 domain-containing protein</fullName>
    </recommendedName>
</protein>
<feature type="transmembrane region" description="Helical" evidence="1">
    <location>
        <begin position="90"/>
        <end position="107"/>
    </location>
</feature>
<gene>
    <name evidence="2" type="ORF">GCM10011516_08450</name>
</gene>
<feature type="transmembrane region" description="Helical" evidence="1">
    <location>
        <begin position="58"/>
        <end position="78"/>
    </location>
</feature>
<accession>A0A8H9KWM6</accession>
<dbReference type="EMBL" id="BMKM01000001">
    <property type="protein sequence ID" value="GGE12991.1"/>
    <property type="molecule type" value="Genomic_DNA"/>
</dbReference>
<sequence>MYVSCLAWIDPSAVMQLVGVELNNNDALSSIRGVYGGVGFTLIAVIIFFTLKNLRHSLLLLAGFWIMYALSRLITIGIDGRLGDFGTKWLTIELLFFGISLALYLLLSKNLKIIKA</sequence>
<organism evidence="2 3">
    <name type="scientific">Sphingobacterium cellulitidis</name>
    <dbReference type="NCBI Taxonomy" id="1768011"/>
    <lineage>
        <taxon>Bacteria</taxon>
        <taxon>Pseudomonadati</taxon>
        <taxon>Bacteroidota</taxon>
        <taxon>Sphingobacteriia</taxon>
        <taxon>Sphingobacteriales</taxon>
        <taxon>Sphingobacteriaceae</taxon>
        <taxon>Sphingobacterium</taxon>
    </lineage>
</organism>
<evidence type="ECO:0000313" key="2">
    <source>
        <dbReference type="EMBL" id="GGE12991.1"/>
    </source>
</evidence>
<keyword evidence="1" id="KW-0812">Transmembrane</keyword>
<evidence type="ECO:0000256" key="1">
    <source>
        <dbReference type="SAM" id="Phobius"/>
    </source>
</evidence>
<dbReference type="Proteomes" id="UP000614460">
    <property type="component" value="Unassembled WGS sequence"/>
</dbReference>
<keyword evidence="1" id="KW-1133">Transmembrane helix</keyword>
<proteinExistence type="predicted"/>
<evidence type="ECO:0008006" key="4">
    <source>
        <dbReference type="Google" id="ProtNLM"/>
    </source>
</evidence>
<keyword evidence="1" id="KW-0472">Membrane</keyword>